<protein>
    <submittedName>
        <fullName evidence="1">Uncharacterized protein</fullName>
    </submittedName>
</protein>
<proteinExistence type="predicted"/>
<evidence type="ECO:0000313" key="1">
    <source>
        <dbReference type="EMBL" id="KAF5188509.1"/>
    </source>
</evidence>
<dbReference type="Proteomes" id="UP000554482">
    <property type="component" value="Unassembled WGS sequence"/>
</dbReference>
<accession>A0A7J6VTU4</accession>
<name>A0A7J6VTU4_THATH</name>
<comment type="caution">
    <text evidence="1">The sequence shown here is derived from an EMBL/GenBank/DDBJ whole genome shotgun (WGS) entry which is preliminary data.</text>
</comment>
<keyword evidence="2" id="KW-1185">Reference proteome</keyword>
<gene>
    <name evidence="1" type="ORF">FRX31_021904</name>
</gene>
<evidence type="ECO:0000313" key="2">
    <source>
        <dbReference type="Proteomes" id="UP000554482"/>
    </source>
</evidence>
<reference evidence="1 2" key="1">
    <citation type="submission" date="2020-06" db="EMBL/GenBank/DDBJ databases">
        <title>Transcriptomic and genomic resources for Thalictrum thalictroides and T. hernandezii: Facilitating candidate gene discovery in an emerging model plant lineage.</title>
        <authorList>
            <person name="Arias T."/>
            <person name="Riano-Pachon D.M."/>
            <person name="Di Stilio V.S."/>
        </authorList>
    </citation>
    <scope>NUCLEOTIDE SEQUENCE [LARGE SCALE GENOMIC DNA]</scope>
    <source>
        <strain evidence="2">cv. WT478/WT964</strain>
        <tissue evidence="1">Leaves</tissue>
    </source>
</reference>
<sequence length="62" mass="6920">MEVGSLPNAADFFPILGGMDVQGLHKKFLECVTTLFNLLLGMLLSKKENKVNMPKDQLKRIS</sequence>
<dbReference type="EMBL" id="JABWDY010026678">
    <property type="protein sequence ID" value="KAF5188509.1"/>
    <property type="molecule type" value="Genomic_DNA"/>
</dbReference>
<dbReference type="AlphaFoldDB" id="A0A7J6VTU4"/>
<organism evidence="1 2">
    <name type="scientific">Thalictrum thalictroides</name>
    <name type="common">Rue-anemone</name>
    <name type="synonym">Anemone thalictroides</name>
    <dbReference type="NCBI Taxonomy" id="46969"/>
    <lineage>
        <taxon>Eukaryota</taxon>
        <taxon>Viridiplantae</taxon>
        <taxon>Streptophyta</taxon>
        <taxon>Embryophyta</taxon>
        <taxon>Tracheophyta</taxon>
        <taxon>Spermatophyta</taxon>
        <taxon>Magnoliopsida</taxon>
        <taxon>Ranunculales</taxon>
        <taxon>Ranunculaceae</taxon>
        <taxon>Thalictroideae</taxon>
        <taxon>Thalictrum</taxon>
    </lineage>
</organism>